<dbReference type="AlphaFoldDB" id="A0A979G7I4"/>
<evidence type="ECO:0000313" key="2">
    <source>
        <dbReference type="Proteomes" id="UP000002215"/>
    </source>
</evidence>
<sequence length="218" mass="25450">MKYFGIEVFDAKIYTSFLLEENEPLSSQSLYLDCDQGALHYPLREFNFWLGVGWYGNKEHVYAPGNEFRVEITGGRKTECRKYVKYDVPPDLKALKAAMQEGVDLLQEILKMSDEEIDALPSIAMLVLFFQRKFPRRNITPDTLLFDDLGIGEKKARKLMEEMRWYFNYAISDEELQTAFLLPGTGMSQKGKLMLKGVTIRRFHEVMIKDNWFDLSKE</sequence>
<proteinExistence type="predicted"/>
<dbReference type="EMBL" id="CP001699">
    <property type="protein sequence ID" value="ACU62230.1"/>
    <property type="molecule type" value="Genomic_DNA"/>
</dbReference>
<name>A0A979G7I4_CHIPD</name>
<protein>
    <submittedName>
        <fullName evidence="1">Uncharacterized protein</fullName>
    </submittedName>
</protein>
<reference evidence="2" key="1">
    <citation type="submission" date="2009-08" db="EMBL/GenBank/DDBJ databases">
        <title>The complete genome of Chitinophaga pinensis DSM 2588.</title>
        <authorList>
            <consortium name="US DOE Joint Genome Institute (JGI-PGF)"/>
            <person name="Lucas S."/>
            <person name="Copeland A."/>
            <person name="Lapidus A."/>
            <person name="Glavina del Rio T."/>
            <person name="Dalin E."/>
            <person name="Tice H."/>
            <person name="Bruce D."/>
            <person name="Goodwin L."/>
            <person name="Pitluck S."/>
            <person name="Kyrpides N."/>
            <person name="Mavromatis K."/>
            <person name="Ivanova N."/>
            <person name="Mikhailova N."/>
            <person name="Sims D."/>
            <person name="Meinche L."/>
            <person name="Brettin T."/>
            <person name="Detter J.C."/>
            <person name="Han C."/>
            <person name="Larimer F."/>
            <person name="Land M."/>
            <person name="Hauser L."/>
            <person name="Markowitz V."/>
            <person name="Cheng J.-F."/>
            <person name="Hugenholtz P."/>
            <person name="Woyke T."/>
            <person name="Wu D."/>
            <person name="Spring S."/>
            <person name="Klenk H.-P."/>
            <person name="Eisen J.A."/>
        </authorList>
    </citation>
    <scope>NUCLEOTIDE SEQUENCE [LARGE SCALE GENOMIC DNA]</scope>
    <source>
        <strain evidence="2">ATCC 43595 / DSM 2588 / LMG 13176 / NBRC 15968 / NCIMB 11800 / UQM 2034</strain>
    </source>
</reference>
<gene>
    <name evidence="1" type="ordered locus">Cpin_4796</name>
</gene>
<evidence type="ECO:0000313" key="1">
    <source>
        <dbReference type="EMBL" id="ACU62230.1"/>
    </source>
</evidence>
<dbReference type="OrthoDB" id="680699at2"/>
<dbReference type="RefSeq" id="WP_012792398.1">
    <property type="nucleotide sequence ID" value="NC_013132.1"/>
</dbReference>
<accession>A0A979G7I4</accession>
<dbReference type="Proteomes" id="UP000002215">
    <property type="component" value="Chromosome"/>
</dbReference>
<organism evidence="1 2">
    <name type="scientific">Chitinophaga pinensis (strain ATCC 43595 / DSM 2588 / LMG 13176 / NBRC 15968 / NCIMB 11800 / UQM 2034)</name>
    <dbReference type="NCBI Taxonomy" id="485918"/>
    <lineage>
        <taxon>Bacteria</taxon>
        <taxon>Pseudomonadati</taxon>
        <taxon>Bacteroidota</taxon>
        <taxon>Chitinophagia</taxon>
        <taxon>Chitinophagales</taxon>
        <taxon>Chitinophagaceae</taxon>
        <taxon>Chitinophaga</taxon>
    </lineage>
</organism>
<reference evidence="1 2" key="2">
    <citation type="journal article" date="2010" name="Stand. Genomic Sci.">
        <title>Complete genome sequence of Chitinophaga pinensis type strain (UQM 2034).</title>
        <authorList>
            <person name="Glavina Del Rio T."/>
            <person name="Abt B."/>
            <person name="Spring S."/>
            <person name="Lapidus A."/>
            <person name="Nolan M."/>
            <person name="Tice H."/>
            <person name="Copeland A."/>
            <person name="Cheng J.F."/>
            <person name="Chen F."/>
            <person name="Bruce D."/>
            <person name="Goodwin L."/>
            <person name="Pitluck S."/>
            <person name="Ivanova N."/>
            <person name="Mavromatis K."/>
            <person name="Mikhailova N."/>
            <person name="Pati A."/>
            <person name="Chen A."/>
            <person name="Palaniappan K."/>
            <person name="Land M."/>
            <person name="Hauser L."/>
            <person name="Chang Y.J."/>
            <person name="Jeffries C.D."/>
            <person name="Chain P."/>
            <person name="Saunders E."/>
            <person name="Detter J.C."/>
            <person name="Brettin T."/>
            <person name="Rohde M."/>
            <person name="Goker M."/>
            <person name="Bristow J."/>
            <person name="Eisen J.A."/>
            <person name="Markowitz V."/>
            <person name="Hugenholtz P."/>
            <person name="Kyrpides N.C."/>
            <person name="Klenk H.P."/>
            <person name="Lucas S."/>
        </authorList>
    </citation>
    <scope>NUCLEOTIDE SEQUENCE [LARGE SCALE GENOMIC DNA]</scope>
    <source>
        <strain evidence="2">ATCC 43595 / DSM 2588 / LMG 13176 / NBRC 15968 / NCIMB 11800 / UQM 2034</strain>
    </source>
</reference>
<dbReference type="KEGG" id="cpi:Cpin_4796"/>